<sequence>MAPPPIIYRVARGRLLLSGRDDGTNRMFVGYSKIVTHQERDACVPLWYFWYSTEHAGIMSRLYDGPGQAARLLQTEYPIDLNTTPIEFARVLTKGLKKHARQLGTIQFGPPTMLDQVLKVQLGSIPPDLVDRRSTSNKDAQPSSTPATDVVVCSSATPSQIQPSVNARKSGLRRFYRAEGGKRLNWNKIGLNMNTVSDKLVGFEDNEPAENVKENARFS</sequence>
<organism evidence="1 2">
    <name type="scientific">Macroventuria anomochaeta</name>
    <dbReference type="NCBI Taxonomy" id="301207"/>
    <lineage>
        <taxon>Eukaryota</taxon>
        <taxon>Fungi</taxon>
        <taxon>Dikarya</taxon>
        <taxon>Ascomycota</taxon>
        <taxon>Pezizomycotina</taxon>
        <taxon>Dothideomycetes</taxon>
        <taxon>Pleosporomycetidae</taxon>
        <taxon>Pleosporales</taxon>
        <taxon>Pleosporineae</taxon>
        <taxon>Didymellaceae</taxon>
        <taxon>Macroventuria</taxon>
    </lineage>
</organism>
<reference evidence="1" key="1">
    <citation type="journal article" date="2020" name="Stud. Mycol.">
        <title>101 Dothideomycetes genomes: a test case for predicting lifestyles and emergence of pathogens.</title>
        <authorList>
            <person name="Haridas S."/>
            <person name="Albert R."/>
            <person name="Binder M."/>
            <person name="Bloem J."/>
            <person name="Labutti K."/>
            <person name="Salamov A."/>
            <person name="Andreopoulos B."/>
            <person name="Baker S."/>
            <person name="Barry K."/>
            <person name="Bills G."/>
            <person name="Bluhm B."/>
            <person name="Cannon C."/>
            <person name="Castanera R."/>
            <person name="Culley D."/>
            <person name="Daum C."/>
            <person name="Ezra D."/>
            <person name="Gonzalez J."/>
            <person name="Henrissat B."/>
            <person name="Kuo A."/>
            <person name="Liang C."/>
            <person name="Lipzen A."/>
            <person name="Lutzoni F."/>
            <person name="Magnuson J."/>
            <person name="Mondo S."/>
            <person name="Nolan M."/>
            <person name="Ohm R."/>
            <person name="Pangilinan J."/>
            <person name="Park H.-J."/>
            <person name="Ramirez L."/>
            <person name="Alfaro M."/>
            <person name="Sun H."/>
            <person name="Tritt A."/>
            <person name="Yoshinaga Y."/>
            <person name="Zwiers L.-H."/>
            <person name="Turgeon B."/>
            <person name="Goodwin S."/>
            <person name="Spatafora J."/>
            <person name="Crous P."/>
            <person name="Grigoriev I."/>
        </authorList>
    </citation>
    <scope>NUCLEOTIDE SEQUENCE</scope>
    <source>
        <strain evidence="1">CBS 525.71</strain>
    </source>
</reference>
<comment type="caution">
    <text evidence="1">The sequence shown here is derived from an EMBL/GenBank/DDBJ whole genome shotgun (WGS) entry which is preliminary data.</text>
</comment>
<proteinExistence type="predicted"/>
<dbReference type="EMBL" id="MU006710">
    <property type="protein sequence ID" value="KAF2629444.1"/>
    <property type="molecule type" value="Genomic_DNA"/>
</dbReference>
<protein>
    <submittedName>
        <fullName evidence="1">Uncharacterized protein</fullName>
    </submittedName>
</protein>
<evidence type="ECO:0000313" key="2">
    <source>
        <dbReference type="Proteomes" id="UP000799754"/>
    </source>
</evidence>
<accession>A0ACB6S7V8</accession>
<gene>
    <name evidence="1" type="ORF">BU25DRAFT_420284</name>
</gene>
<evidence type="ECO:0000313" key="1">
    <source>
        <dbReference type="EMBL" id="KAF2629444.1"/>
    </source>
</evidence>
<keyword evidence="2" id="KW-1185">Reference proteome</keyword>
<name>A0ACB6S7V8_9PLEO</name>
<dbReference type="Proteomes" id="UP000799754">
    <property type="component" value="Unassembled WGS sequence"/>
</dbReference>